<reference evidence="1 2" key="1">
    <citation type="submission" date="2021-03" db="EMBL/GenBank/DDBJ databases">
        <title>Genomic Encyclopedia of Type Strains, Phase IV (KMG-IV): sequencing the most valuable type-strain genomes for metagenomic binning, comparative biology and taxonomic classification.</title>
        <authorList>
            <person name="Goeker M."/>
        </authorList>
    </citation>
    <scope>NUCLEOTIDE SEQUENCE [LARGE SCALE GENOMIC DNA]</scope>
    <source>
        <strain evidence="1 2">DSM 27512</strain>
    </source>
</reference>
<dbReference type="EMBL" id="JAGGLI010000039">
    <property type="protein sequence ID" value="MBP2028767.1"/>
    <property type="molecule type" value="Genomic_DNA"/>
</dbReference>
<proteinExistence type="predicted"/>
<dbReference type="RefSeq" id="WP_209661825.1">
    <property type="nucleotide sequence ID" value="NZ_JAGGLI010000039.1"/>
</dbReference>
<evidence type="ECO:0000313" key="2">
    <source>
        <dbReference type="Proteomes" id="UP001314903"/>
    </source>
</evidence>
<gene>
    <name evidence="1" type="ORF">J2Z35_002597</name>
</gene>
<organism evidence="1 2">
    <name type="scientific">Acetoanaerobium pronyense</name>
    <dbReference type="NCBI Taxonomy" id="1482736"/>
    <lineage>
        <taxon>Bacteria</taxon>
        <taxon>Bacillati</taxon>
        <taxon>Bacillota</taxon>
        <taxon>Clostridia</taxon>
        <taxon>Peptostreptococcales</taxon>
        <taxon>Filifactoraceae</taxon>
        <taxon>Acetoanaerobium</taxon>
    </lineage>
</organism>
<sequence length="161" mass="18989">MYIYEVGKKYDNLKGLEIIKADIFSNCIFLFIGYQNPTEREVENMTSGYFQFELAYINRIIFFFFKFGTEYWIDTPFSPYLSLSPSIKNEYPYLVNLVFYNTIDGEVKGTSVATIDSKKSKLIKSLIEKDMEKDFDSQIYDQNLKFLYDNYSTLDLLSLKL</sequence>
<keyword evidence="2" id="KW-1185">Reference proteome</keyword>
<name>A0ABS4KLV5_9FIRM</name>
<dbReference type="Proteomes" id="UP001314903">
    <property type="component" value="Unassembled WGS sequence"/>
</dbReference>
<accession>A0ABS4KLV5</accession>
<protein>
    <submittedName>
        <fullName evidence="1">Uncharacterized protein</fullName>
    </submittedName>
</protein>
<comment type="caution">
    <text evidence="1">The sequence shown here is derived from an EMBL/GenBank/DDBJ whole genome shotgun (WGS) entry which is preliminary data.</text>
</comment>
<evidence type="ECO:0000313" key="1">
    <source>
        <dbReference type="EMBL" id="MBP2028767.1"/>
    </source>
</evidence>